<evidence type="ECO:0000256" key="6">
    <source>
        <dbReference type="ARBA" id="ARBA00018569"/>
    </source>
</evidence>
<dbReference type="Gene3D" id="3.90.25.10">
    <property type="entry name" value="UDP-galactose 4-epimerase, domain 1"/>
    <property type="match status" value="1"/>
</dbReference>
<evidence type="ECO:0000259" key="12">
    <source>
        <dbReference type="Pfam" id="PF01370"/>
    </source>
</evidence>
<keyword evidence="9" id="KW-0119">Carbohydrate metabolism</keyword>
<dbReference type="InParanoid" id="A0A543AR07"/>
<evidence type="ECO:0000256" key="11">
    <source>
        <dbReference type="ARBA" id="ARBA00033067"/>
    </source>
</evidence>
<name>A0A543AR07_9ACTN</name>
<dbReference type="GO" id="GO:0033499">
    <property type="term" value="P:galactose catabolic process via UDP-galactose, Leloir pathway"/>
    <property type="evidence" value="ECO:0007669"/>
    <property type="project" value="TreeGrafter"/>
</dbReference>
<gene>
    <name evidence="13" type="ORF">FB566_0515</name>
</gene>
<evidence type="ECO:0000256" key="3">
    <source>
        <dbReference type="ARBA" id="ARBA00004947"/>
    </source>
</evidence>
<evidence type="ECO:0000256" key="8">
    <source>
        <dbReference type="ARBA" id="ARBA00023235"/>
    </source>
</evidence>
<dbReference type="OrthoDB" id="9801785at2"/>
<reference evidence="13 14" key="1">
    <citation type="submission" date="2019-06" db="EMBL/GenBank/DDBJ databases">
        <title>Sequencing the genomes of 1000 actinobacteria strains.</title>
        <authorList>
            <person name="Klenk H.-P."/>
        </authorList>
    </citation>
    <scope>NUCLEOTIDE SEQUENCE [LARGE SCALE GENOMIC DNA]</scope>
    <source>
        <strain evidence="13 14">DSM 45928</strain>
    </source>
</reference>
<evidence type="ECO:0000256" key="7">
    <source>
        <dbReference type="ARBA" id="ARBA00023027"/>
    </source>
</evidence>
<sequence length="319" mass="34414">MTWLVTGGAGYIGSHVVRELNRTGHRVVVFDDFSSGRTERVPEGVASRQGCITDTARLTEVMTEFDVTGVVNLAARKSVPESVAQPLWYYQQNVGGFAALLAAMADTGVHRMVQSSSAAIYGAAPGPLSEDIPVTPLSPYAQTKLIAEHMLTDTAEALKLSYLALRYFNPVGAAEPNLAEVGGTNVMAVLFNAIDTGQTFQVTGDDFDTRDGSGVRDYIHILDLAEAHVAAVERVSTGQFRDVVNIGTGRGYTVFELLDTVREVTGLPVPHEVVGRRPGDPAGAAAAVERSATMLGWHAKRDLRDMVDSAWRMWRAQHD</sequence>
<organism evidence="13 14">
    <name type="scientific">Stackebrandtia endophytica</name>
    <dbReference type="NCBI Taxonomy" id="1496996"/>
    <lineage>
        <taxon>Bacteria</taxon>
        <taxon>Bacillati</taxon>
        <taxon>Actinomycetota</taxon>
        <taxon>Actinomycetes</taxon>
        <taxon>Glycomycetales</taxon>
        <taxon>Glycomycetaceae</taxon>
        <taxon>Stackebrandtia</taxon>
    </lineage>
</organism>
<dbReference type="InterPro" id="IPR005886">
    <property type="entry name" value="UDP_G4E"/>
</dbReference>
<evidence type="ECO:0000256" key="10">
    <source>
        <dbReference type="ARBA" id="ARBA00031367"/>
    </source>
</evidence>
<comment type="catalytic activity">
    <reaction evidence="1">
        <text>UDP-alpha-D-glucose = UDP-alpha-D-galactose</text>
        <dbReference type="Rhea" id="RHEA:22168"/>
        <dbReference type="ChEBI" id="CHEBI:58885"/>
        <dbReference type="ChEBI" id="CHEBI:66914"/>
        <dbReference type="EC" id="5.1.3.2"/>
    </reaction>
</comment>
<evidence type="ECO:0000256" key="9">
    <source>
        <dbReference type="ARBA" id="ARBA00023277"/>
    </source>
</evidence>
<dbReference type="RefSeq" id="WP_142034566.1">
    <property type="nucleotide sequence ID" value="NZ_JBHTGS010000002.1"/>
</dbReference>
<keyword evidence="8" id="KW-0413">Isomerase</keyword>
<evidence type="ECO:0000256" key="4">
    <source>
        <dbReference type="ARBA" id="ARBA00007637"/>
    </source>
</evidence>
<keyword evidence="14" id="KW-1185">Reference proteome</keyword>
<keyword evidence="7" id="KW-0520">NAD</keyword>
<dbReference type="EC" id="5.1.3.2" evidence="5"/>
<comment type="cofactor">
    <cofactor evidence="2">
        <name>NAD(+)</name>
        <dbReference type="ChEBI" id="CHEBI:57540"/>
    </cofactor>
</comment>
<evidence type="ECO:0000313" key="13">
    <source>
        <dbReference type="EMBL" id="TQL75023.1"/>
    </source>
</evidence>
<dbReference type="Proteomes" id="UP000317043">
    <property type="component" value="Unassembled WGS sequence"/>
</dbReference>
<dbReference type="PANTHER" id="PTHR43725:SF53">
    <property type="entry name" value="UDP-ARABINOSE 4-EPIMERASE 1"/>
    <property type="match status" value="1"/>
</dbReference>
<comment type="pathway">
    <text evidence="3">Carbohydrate metabolism; galactose metabolism.</text>
</comment>
<comment type="caution">
    <text evidence="13">The sequence shown here is derived from an EMBL/GenBank/DDBJ whole genome shotgun (WGS) entry which is preliminary data.</text>
</comment>
<dbReference type="GO" id="GO:0003978">
    <property type="term" value="F:UDP-glucose 4-epimerase activity"/>
    <property type="evidence" value="ECO:0007669"/>
    <property type="project" value="UniProtKB-EC"/>
</dbReference>
<dbReference type="InterPro" id="IPR036291">
    <property type="entry name" value="NAD(P)-bd_dom_sf"/>
</dbReference>
<feature type="domain" description="NAD-dependent epimerase/dehydratase" evidence="12">
    <location>
        <begin position="3"/>
        <end position="247"/>
    </location>
</feature>
<dbReference type="AlphaFoldDB" id="A0A543AR07"/>
<dbReference type="Gene3D" id="3.40.50.720">
    <property type="entry name" value="NAD(P)-binding Rossmann-like Domain"/>
    <property type="match status" value="1"/>
</dbReference>
<dbReference type="FunCoup" id="A0A543AR07">
    <property type="interactions" value="187"/>
</dbReference>
<evidence type="ECO:0000313" key="14">
    <source>
        <dbReference type="Proteomes" id="UP000317043"/>
    </source>
</evidence>
<dbReference type="UniPathway" id="UPA00214"/>
<accession>A0A543AR07</accession>
<dbReference type="NCBIfam" id="TIGR01179">
    <property type="entry name" value="galE"/>
    <property type="match status" value="1"/>
</dbReference>
<dbReference type="SUPFAM" id="SSF51735">
    <property type="entry name" value="NAD(P)-binding Rossmann-fold domains"/>
    <property type="match status" value="1"/>
</dbReference>
<evidence type="ECO:0000256" key="5">
    <source>
        <dbReference type="ARBA" id="ARBA00013189"/>
    </source>
</evidence>
<protein>
    <recommendedName>
        <fullName evidence="6">UDP-glucose 4-epimerase</fullName>
        <ecNumber evidence="5">5.1.3.2</ecNumber>
    </recommendedName>
    <alternativeName>
        <fullName evidence="11">Galactowaldenase</fullName>
    </alternativeName>
    <alternativeName>
        <fullName evidence="10">UDP-galactose 4-epimerase</fullName>
    </alternativeName>
</protein>
<dbReference type="InterPro" id="IPR001509">
    <property type="entry name" value="Epimerase_deHydtase"/>
</dbReference>
<dbReference type="EMBL" id="VFOW01000001">
    <property type="protein sequence ID" value="TQL75023.1"/>
    <property type="molecule type" value="Genomic_DNA"/>
</dbReference>
<evidence type="ECO:0000256" key="1">
    <source>
        <dbReference type="ARBA" id="ARBA00000083"/>
    </source>
</evidence>
<comment type="similarity">
    <text evidence="4">Belongs to the NAD(P)-dependent epimerase/dehydratase family.</text>
</comment>
<dbReference type="Pfam" id="PF01370">
    <property type="entry name" value="Epimerase"/>
    <property type="match status" value="1"/>
</dbReference>
<proteinExistence type="inferred from homology"/>
<dbReference type="PANTHER" id="PTHR43725">
    <property type="entry name" value="UDP-GLUCOSE 4-EPIMERASE"/>
    <property type="match status" value="1"/>
</dbReference>
<evidence type="ECO:0000256" key="2">
    <source>
        <dbReference type="ARBA" id="ARBA00001911"/>
    </source>
</evidence>